<dbReference type="Proteomes" id="UP000734854">
    <property type="component" value="Unassembled WGS sequence"/>
</dbReference>
<dbReference type="InterPro" id="IPR008889">
    <property type="entry name" value="VQ"/>
</dbReference>
<dbReference type="EMBL" id="JACMSC010000005">
    <property type="protein sequence ID" value="KAG6520987.1"/>
    <property type="molecule type" value="Genomic_DNA"/>
</dbReference>
<feature type="compositionally biased region" description="Basic residues" evidence="1">
    <location>
        <begin position="98"/>
        <end position="107"/>
    </location>
</feature>
<evidence type="ECO:0000259" key="2">
    <source>
        <dbReference type="Pfam" id="PF05678"/>
    </source>
</evidence>
<proteinExistence type="predicted"/>
<evidence type="ECO:0000313" key="3">
    <source>
        <dbReference type="EMBL" id="KAG6520987.1"/>
    </source>
</evidence>
<name>A0A8J5H6F4_ZINOF</name>
<dbReference type="PANTHER" id="PTHR33179:SF9">
    <property type="entry name" value="OS01G0278000 PROTEIN"/>
    <property type="match status" value="1"/>
</dbReference>
<evidence type="ECO:0000256" key="1">
    <source>
        <dbReference type="SAM" id="MobiDB-lite"/>
    </source>
</evidence>
<feature type="compositionally biased region" description="Low complexity" evidence="1">
    <location>
        <begin position="42"/>
        <end position="69"/>
    </location>
</feature>
<dbReference type="OrthoDB" id="780868at2759"/>
<reference evidence="3 4" key="1">
    <citation type="submission" date="2020-08" db="EMBL/GenBank/DDBJ databases">
        <title>Plant Genome Project.</title>
        <authorList>
            <person name="Zhang R.-G."/>
        </authorList>
    </citation>
    <scope>NUCLEOTIDE SEQUENCE [LARGE SCALE GENOMIC DNA]</scope>
    <source>
        <tissue evidence="3">Rhizome</tissue>
    </source>
</reference>
<gene>
    <name evidence="3" type="ORF">ZIOFF_018052</name>
</gene>
<dbReference type="Pfam" id="PF05678">
    <property type="entry name" value="VQ"/>
    <property type="match status" value="1"/>
</dbReference>
<dbReference type="GO" id="GO:0005516">
    <property type="term" value="F:calmodulin binding"/>
    <property type="evidence" value="ECO:0007669"/>
    <property type="project" value="TreeGrafter"/>
</dbReference>
<feature type="region of interest" description="Disordered" evidence="1">
    <location>
        <begin position="41"/>
        <end position="117"/>
    </location>
</feature>
<dbReference type="AlphaFoldDB" id="A0A8J5H6F4"/>
<dbReference type="GO" id="GO:0006970">
    <property type="term" value="P:response to osmotic stress"/>
    <property type="evidence" value="ECO:0007669"/>
    <property type="project" value="TreeGrafter"/>
</dbReference>
<dbReference type="PANTHER" id="PTHR33179">
    <property type="entry name" value="VQ MOTIF-CONTAINING PROTEIN"/>
    <property type="match status" value="1"/>
</dbReference>
<feature type="domain" description="VQ" evidence="2">
    <location>
        <begin position="108"/>
        <end position="130"/>
    </location>
</feature>
<evidence type="ECO:0000313" key="4">
    <source>
        <dbReference type="Proteomes" id="UP000734854"/>
    </source>
</evidence>
<organism evidence="3 4">
    <name type="scientific">Zingiber officinale</name>
    <name type="common">Ginger</name>
    <name type="synonym">Amomum zingiber</name>
    <dbReference type="NCBI Taxonomy" id="94328"/>
    <lineage>
        <taxon>Eukaryota</taxon>
        <taxon>Viridiplantae</taxon>
        <taxon>Streptophyta</taxon>
        <taxon>Embryophyta</taxon>
        <taxon>Tracheophyta</taxon>
        <taxon>Spermatophyta</taxon>
        <taxon>Magnoliopsida</taxon>
        <taxon>Liliopsida</taxon>
        <taxon>Zingiberales</taxon>
        <taxon>Zingiberaceae</taxon>
        <taxon>Zingiber</taxon>
    </lineage>
</organism>
<keyword evidence="4" id="KW-1185">Reference proteome</keyword>
<accession>A0A8J5H6F4</accession>
<dbReference type="InterPro" id="IPR039609">
    <property type="entry name" value="VQ_15/22"/>
</dbReference>
<protein>
    <recommendedName>
        <fullName evidence="2">VQ domain-containing protein</fullName>
    </recommendedName>
</protein>
<dbReference type="GO" id="GO:0005634">
    <property type="term" value="C:nucleus"/>
    <property type="evidence" value="ECO:0007669"/>
    <property type="project" value="TreeGrafter"/>
</dbReference>
<comment type="caution">
    <text evidence="3">The sequence shown here is derived from an EMBL/GenBank/DDBJ whole genome shotgun (WGS) entry which is preliminary data.</text>
</comment>
<sequence length="205" mass="21809">MAENCSVLDPWLFRSEPAWMREAFARDNEALTRALQISLSDTSSSGAATPAAASPSAAATSSTSPFLLPQHHHPHLAPSAAPLRPRNNPLGPASAARVAKRKSRVSKRSPTTYINTDPSNFREMVQRVTGVQVIGDLPPDVEPLVKPEPIRPRAAPQHAFLPTLDTSALLLANGVGSLAASPELPVFDADALLPAFPTLESWGVM</sequence>